<dbReference type="PANTHER" id="PTHR31327">
    <property type="entry name" value="SPERM MEIOSIS PDZ DOMAIN CONTAINING PROTEINS-RELATED"/>
    <property type="match status" value="1"/>
</dbReference>
<feature type="compositionally biased region" description="Polar residues" evidence="1">
    <location>
        <begin position="44"/>
        <end position="58"/>
    </location>
</feature>
<feature type="compositionally biased region" description="Basic and acidic residues" evidence="1">
    <location>
        <begin position="152"/>
        <end position="175"/>
    </location>
</feature>
<feature type="compositionally biased region" description="Basic and acidic residues" evidence="1">
    <location>
        <begin position="216"/>
        <end position="244"/>
    </location>
</feature>
<accession>A0A811JV09</accession>
<dbReference type="AlphaFoldDB" id="A0A811JV09"/>
<proteinExistence type="predicted"/>
<dbReference type="PANTHER" id="PTHR31327:SF7">
    <property type="entry name" value="PDZ DOMAIN-CONTAINING PROTEIN"/>
    <property type="match status" value="1"/>
</dbReference>
<dbReference type="Proteomes" id="UP000614601">
    <property type="component" value="Unassembled WGS sequence"/>
</dbReference>
<reference evidence="2" key="1">
    <citation type="submission" date="2020-09" db="EMBL/GenBank/DDBJ databases">
        <authorList>
            <person name="Kikuchi T."/>
        </authorList>
    </citation>
    <scope>NUCLEOTIDE SEQUENCE</scope>
    <source>
        <strain evidence="2">SH1</strain>
    </source>
</reference>
<dbReference type="EMBL" id="CAJFCW020000001">
    <property type="protein sequence ID" value="CAG9085112.1"/>
    <property type="molecule type" value="Genomic_DNA"/>
</dbReference>
<evidence type="ECO:0000313" key="2">
    <source>
        <dbReference type="EMBL" id="CAD5207297.1"/>
    </source>
</evidence>
<sequence length="689" mass="76977">MSDEEKGDPSKRKTENANDKDESSEKSPATKSPKNTDRPLGQPLTKSPQSQALGQSPLGQPLDSSPKDEPLEEKTFMDTDDDEVKDETDKTKDEGEKPKEGEAEAKAPSGDVKDFLSLAKTQRDVPEPKGGRGKRSPKGRPLSPAEKTVILEGKRSRYVDKNLTSKEEEPDDGRKSKYSPVVDTKPAKPKKDDSKREARKKKKTDEKKPKKKPREKNKETKEIKEAKKESKGVEEPKQKPKTEVNEAQLAKMTLEPTQKEKPPRDRNSDSMYSPVSKREKKPEDTTTIQSKKSQKKKKKPRKKNSNENKQKDQAKVTTTKNYLNALWTKLTSVGEVWRLTEKEKKKEENIVPATPYQLYDRDPNVQIMLDAVKLARCPMEIARKLEVTVVFPPGSPKDVRLYKTMQVINMPAGFVGDCELEETDPKHLDLGDWVCYVNGTVVRDRTEYTAVVTKLQSDFEANENKLEVKYTIVRTLRKLKIPSKSQLGPLVPLGYEFSIGFTYLAGFLTLYPLSCLGINVKAYDGKVLISSIDNGFKSLGKRTFVIGDTIMSIDGQGVGSVATAKTAISKALQEGKRFCVVGIERPQSSQALLCIKNALLQDKTIPINPRMMDDVVAICDAEKEVIKRGGIQPGKSIYTGPPAKRDPDRCVRINDESQEIPIQCDPYNAKLLVNAPPRPAGGSKKKSKH</sequence>
<dbReference type="OrthoDB" id="5875756at2759"/>
<gene>
    <name evidence="2" type="ORF">BOKJ2_LOCUS1981</name>
</gene>
<evidence type="ECO:0008006" key="4">
    <source>
        <dbReference type="Google" id="ProtNLM"/>
    </source>
</evidence>
<feature type="compositionally biased region" description="Basic residues" evidence="1">
    <location>
        <begin position="292"/>
        <end position="303"/>
    </location>
</feature>
<dbReference type="InterPro" id="IPR040264">
    <property type="entry name" value="T15H9.4-like"/>
</dbReference>
<feature type="compositionally biased region" description="Basic and acidic residues" evidence="1">
    <location>
        <begin position="65"/>
        <end position="77"/>
    </location>
</feature>
<comment type="caution">
    <text evidence="2">The sequence shown here is derived from an EMBL/GenBank/DDBJ whole genome shotgun (WGS) entry which is preliminary data.</text>
</comment>
<feature type="compositionally biased region" description="Basic and acidic residues" evidence="1">
    <location>
        <begin position="185"/>
        <end position="196"/>
    </location>
</feature>
<dbReference type="EMBL" id="CAJFDH010000001">
    <property type="protein sequence ID" value="CAD5207297.1"/>
    <property type="molecule type" value="Genomic_DNA"/>
</dbReference>
<evidence type="ECO:0000313" key="3">
    <source>
        <dbReference type="Proteomes" id="UP000614601"/>
    </source>
</evidence>
<feature type="compositionally biased region" description="Basic and acidic residues" evidence="1">
    <location>
        <begin position="304"/>
        <end position="314"/>
    </location>
</feature>
<feature type="region of interest" description="Disordered" evidence="1">
    <location>
        <begin position="1"/>
        <end position="317"/>
    </location>
</feature>
<feature type="compositionally biased region" description="Basic and acidic residues" evidence="1">
    <location>
        <begin position="121"/>
        <end position="130"/>
    </location>
</feature>
<name>A0A811JV09_9BILA</name>
<feature type="compositionally biased region" description="Basic and acidic residues" evidence="1">
    <location>
        <begin position="257"/>
        <end position="268"/>
    </location>
</feature>
<protein>
    <recommendedName>
        <fullName evidence="4">PDZ domain-containing protein</fullName>
    </recommendedName>
</protein>
<evidence type="ECO:0000256" key="1">
    <source>
        <dbReference type="SAM" id="MobiDB-lite"/>
    </source>
</evidence>
<dbReference type="Proteomes" id="UP000783686">
    <property type="component" value="Unassembled WGS sequence"/>
</dbReference>
<organism evidence="2 3">
    <name type="scientific">Bursaphelenchus okinawaensis</name>
    <dbReference type="NCBI Taxonomy" id="465554"/>
    <lineage>
        <taxon>Eukaryota</taxon>
        <taxon>Metazoa</taxon>
        <taxon>Ecdysozoa</taxon>
        <taxon>Nematoda</taxon>
        <taxon>Chromadorea</taxon>
        <taxon>Rhabditida</taxon>
        <taxon>Tylenchina</taxon>
        <taxon>Tylenchomorpha</taxon>
        <taxon>Aphelenchoidea</taxon>
        <taxon>Aphelenchoididae</taxon>
        <taxon>Bursaphelenchus</taxon>
    </lineage>
</organism>
<feature type="compositionally biased region" description="Basic and acidic residues" evidence="1">
    <location>
        <begin position="87"/>
        <end position="105"/>
    </location>
</feature>
<keyword evidence="3" id="KW-1185">Reference proteome</keyword>
<feature type="compositionally biased region" description="Basic and acidic residues" evidence="1">
    <location>
        <begin position="7"/>
        <end position="25"/>
    </location>
</feature>